<sequence length="235" mass="26801">MKEYIVTDLTRFNNSELVCTAIVDLETNECLRPTPYFKAAQCRKINMHPGAVLQGTFSIKADTQKPHVEDAVYEQDVKFVRVASSEEFKAALDATLSESVSKGFGVDFDLGQKHIPLDSAPSVSILTLKISPQNLSIHEDQFKKGKLRLTFTDNEGSRFSFLSITDRGFHDYAMEHYESDKMDSLEEFIAKQEEVYLRIGLSRKYATPDGREGYWLQGNGIYTFPDFLPEIRQYK</sequence>
<dbReference type="Pfam" id="PF22557">
    <property type="entry name" value="DuOB"/>
    <property type="match status" value="1"/>
</dbReference>
<evidence type="ECO:0000259" key="1">
    <source>
        <dbReference type="Pfam" id="PF22557"/>
    </source>
</evidence>
<dbReference type="InterPro" id="IPR054335">
    <property type="entry name" value="DuOB_dom"/>
</dbReference>
<dbReference type="OrthoDB" id="1550680at2"/>
<dbReference type="EMBL" id="JXMS01000005">
    <property type="protein sequence ID" value="OBQ55191.1"/>
    <property type="molecule type" value="Genomic_DNA"/>
</dbReference>
<dbReference type="STRING" id="1560234.SP90_04280"/>
<accession>A0A1B7XI75</accession>
<dbReference type="Proteomes" id="UP000091979">
    <property type="component" value="Unassembled WGS sequence"/>
</dbReference>
<organism evidence="2 3">
    <name type="scientific">Halodesulfovibrio spirochaetisodalis</name>
    <dbReference type="NCBI Taxonomy" id="1560234"/>
    <lineage>
        <taxon>Bacteria</taxon>
        <taxon>Pseudomonadati</taxon>
        <taxon>Thermodesulfobacteriota</taxon>
        <taxon>Desulfovibrionia</taxon>
        <taxon>Desulfovibrionales</taxon>
        <taxon>Desulfovibrionaceae</taxon>
        <taxon>Halodesulfovibrio</taxon>
    </lineage>
</organism>
<protein>
    <recommendedName>
        <fullName evidence="1">Dual OB-containing domain-containing protein</fullName>
    </recommendedName>
</protein>
<evidence type="ECO:0000313" key="2">
    <source>
        <dbReference type="EMBL" id="OBQ55191.1"/>
    </source>
</evidence>
<reference evidence="2 3" key="1">
    <citation type="submission" date="2015-01" db="EMBL/GenBank/DDBJ databases">
        <title>Desulfovibrio sp. JC271 draft genome sequence.</title>
        <authorList>
            <person name="Shivani Y."/>
            <person name="Subhash Y."/>
            <person name="Sasikala C."/>
            <person name="Ramana C.V."/>
        </authorList>
    </citation>
    <scope>NUCLEOTIDE SEQUENCE [LARGE SCALE GENOMIC DNA]</scope>
    <source>
        <strain evidence="2 3">JC271</strain>
    </source>
</reference>
<gene>
    <name evidence="2" type="ORF">SP90_04280</name>
</gene>
<keyword evidence="3" id="KW-1185">Reference proteome</keyword>
<dbReference type="AlphaFoldDB" id="A0A1B7XI75"/>
<dbReference type="PATRIC" id="fig|1560234.3.peg.2805"/>
<proteinExistence type="predicted"/>
<feature type="domain" description="Dual OB-containing" evidence="1">
    <location>
        <begin position="61"/>
        <end position="211"/>
    </location>
</feature>
<comment type="caution">
    <text evidence="2">The sequence shown here is derived from an EMBL/GenBank/DDBJ whole genome shotgun (WGS) entry which is preliminary data.</text>
</comment>
<name>A0A1B7XI75_9BACT</name>
<dbReference type="RefSeq" id="WP_066852950.1">
    <property type="nucleotide sequence ID" value="NZ_JXMS01000005.1"/>
</dbReference>
<evidence type="ECO:0000313" key="3">
    <source>
        <dbReference type="Proteomes" id="UP000091979"/>
    </source>
</evidence>